<dbReference type="GO" id="GO:0005634">
    <property type="term" value="C:nucleus"/>
    <property type="evidence" value="ECO:0007669"/>
    <property type="project" value="TreeGrafter"/>
</dbReference>
<feature type="non-terminal residue" evidence="3">
    <location>
        <position position="600"/>
    </location>
</feature>
<evidence type="ECO:0000256" key="1">
    <source>
        <dbReference type="SAM" id="Coils"/>
    </source>
</evidence>
<feature type="non-terminal residue" evidence="3">
    <location>
        <position position="1"/>
    </location>
</feature>
<evidence type="ECO:0000313" key="3">
    <source>
        <dbReference type="EMBL" id="KAG2463956.1"/>
    </source>
</evidence>
<feature type="coiled-coil region" evidence="1">
    <location>
        <begin position="139"/>
        <end position="166"/>
    </location>
</feature>
<organism evidence="3 4">
    <name type="scientific">Polypterus senegalus</name>
    <name type="common">Senegal bichir</name>
    <dbReference type="NCBI Taxonomy" id="55291"/>
    <lineage>
        <taxon>Eukaryota</taxon>
        <taxon>Metazoa</taxon>
        <taxon>Chordata</taxon>
        <taxon>Craniata</taxon>
        <taxon>Vertebrata</taxon>
        <taxon>Euteleostomi</taxon>
        <taxon>Actinopterygii</taxon>
        <taxon>Polypteriformes</taxon>
        <taxon>Polypteridae</taxon>
        <taxon>Polypterus</taxon>
    </lineage>
</organism>
<dbReference type="InterPro" id="IPR005062">
    <property type="entry name" value="SAC3/GANP/THP3_conserved"/>
</dbReference>
<dbReference type="Gene3D" id="1.25.40.990">
    <property type="match status" value="1"/>
</dbReference>
<dbReference type="EMBL" id="JAATIS010003638">
    <property type="protein sequence ID" value="KAG2463956.1"/>
    <property type="molecule type" value="Genomic_DNA"/>
</dbReference>
<protein>
    <submittedName>
        <fullName evidence="3">SAC31 protein</fullName>
    </submittedName>
</protein>
<dbReference type="GO" id="GO:0005813">
    <property type="term" value="C:centrosome"/>
    <property type="evidence" value="ECO:0007669"/>
    <property type="project" value="TreeGrafter"/>
</dbReference>
<comment type="caution">
    <text evidence="3">The sequence shown here is derived from an EMBL/GenBank/DDBJ whole genome shotgun (WGS) entry which is preliminary data.</text>
</comment>
<dbReference type="PANTHER" id="PTHR12436">
    <property type="entry name" value="80 KDA MCM3-ASSOCIATED PROTEIN"/>
    <property type="match status" value="1"/>
</dbReference>
<evidence type="ECO:0000259" key="2">
    <source>
        <dbReference type="Pfam" id="PF03399"/>
    </source>
</evidence>
<proteinExistence type="predicted"/>
<dbReference type="PANTHER" id="PTHR12436:SF38">
    <property type="entry name" value="SAC3 DOMAIN-CONTAINING PROTEIN 1"/>
    <property type="match status" value="1"/>
</dbReference>
<sequence>MAPLEAKVAALCQSRRETVLKIHSPQVLPWLEHPGQNLAMNQTISTKSQERKRTLEASVRRSMAPGKLHSSFISPLQSSIAESGLLEEHFARPELDISSVRECTAQFPDLPDSKEAIDRQTLLLAYVTAKMESNTNKLRDEAETNLLIVMDEEEKLRKKVQEQKRQLLLWEKGKELDNEIESCLTETVKLLELNPERSEKNAEANQLLKSIQDSAVQVDLEVRSDKCSIAANLDKAGLVVPGCCTEMCPESERCERQRQKRLHRFEILVGTEKHKLPIADPNRTVKEYSRPAAGKVLSCPDVLRPADVLMKTVHFLIDDIALSEMGAPWTEVYDFVFDRLRSVRQDMTIQRMGGKPCVAILELSLRFLIYTSYKLCEEPAQHFEPKINDTHVQECFNWLLGSYKLGTHPNEPEFQSLALLYNLGSAKALSYALQLPEGVRHAAPVQLAFSINRAFLERNFVRFFRLVRKLPYLQSCAIHRHLGCCQRELLRLYSQAYSSKNCRYPVELLTETFALDSTLEVTELCQRHGLVVCGDFVVFSKMSFIDQGDVTSRHTYKLVDSKLREQTIADVLHGLSWCLCTDKKAESLAITDSGKRNESY</sequence>
<accession>A0A8X7X9L1</accession>
<reference evidence="3 4" key="1">
    <citation type="journal article" date="2021" name="Cell">
        <title>Tracing the genetic footprints of vertebrate landing in non-teleost ray-finned fishes.</title>
        <authorList>
            <person name="Bi X."/>
            <person name="Wang K."/>
            <person name="Yang L."/>
            <person name="Pan H."/>
            <person name="Jiang H."/>
            <person name="Wei Q."/>
            <person name="Fang M."/>
            <person name="Yu H."/>
            <person name="Zhu C."/>
            <person name="Cai Y."/>
            <person name="He Y."/>
            <person name="Gan X."/>
            <person name="Zeng H."/>
            <person name="Yu D."/>
            <person name="Zhu Y."/>
            <person name="Jiang H."/>
            <person name="Qiu Q."/>
            <person name="Yang H."/>
            <person name="Zhang Y.E."/>
            <person name="Wang W."/>
            <person name="Zhu M."/>
            <person name="He S."/>
            <person name="Zhang G."/>
        </authorList>
    </citation>
    <scope>NUCLEOTIDE SEQUENCE [LARGE SCALE GENOMIC DNA]</scope>
    <source>
        <strain evidence="3">Bchr_013</strain>
    </source>
</reference>
<dbReference type="GO" id="GO:0051225">
    <property type="term" value="P:spindle assembly"/>
    <property type="evidence" value="ECO:0007669"/>
    <property type="project" value="TreeGrafter"/>
</dbReference>
<dbReference type="Pfam" id="PF03399">
    <property type="entry name" value="SAC3_GANP"/>
    <property type="match status" value="1"/>
</dbReference>
<keyword evidence="1" id="KW-0175">Coiled coil</keyword>
<dbReference type="GO" id="GO:0051298">
    <property type="term" value="P:centrosome duplication"/>
    <property type="evidence" value="ECO:0007669"/>
    <property type="project" value="TreeGrafter"/>
</dbReference>
<evidence type="ECO:0000313" key="4">
    <source>
        <dbReference type="Proteomes" id="UP000886611"/>
    </source>
</evidence>
<dbReference type="Proteomes" id="UP000886611">
    <property type="component" value="Unassembled WGS sequence"/>
</dbReference>
<gene>
    <name evidence="3" type="primary">Sac3d1</name>
    <name evidence="3" type="ORF">GTO96_0003261</name>
</gene>
<dbReference type="AlphaFoldDB" id="A0A8X7X9L1"/>
<keyword evidence="4" id="KW-1185">Reference proteome</keyword>
<name>A0A8X7X9L1_POLSE</name>
<dbReference type="GO" id="GO:0005819">
    <property type="term" value="C:spindle"/>
    <property type="evidence" value="ECO:0007669"/>
    <property type="project" value="TreeGrafter"/>
</dbReference>
<dbReference type="InterPro" id="IPR045107">
    <property type="entry name" value="SAC3/GANP/THP3"/>
</dbReference>
<feature type="domain" description="SAC3/GANP/THP3 conserved" evidence="2">
    <location>
        <begin position="247"/>
        <end position="532"/>
    </location>
</feature>